<evidence type="ECO:0000256" key="6">
    <source>
        <dbReference type="SAM" id="SignalP"/>
    </source>
</evidence>
<protein>
    <submittedName>
        <fullName evidence="9">RagB/SusD family nutrient uptake outer membrane protein</fullName>
    </submittedName>
</protein>
<comment type="similarity">
    <text evidence="2">Belongs to the SusD family.</text>
</comment>
<reference evidence="9 10" key="1">
    <citation type="submission" date="2021-05" db="EMBL/GenBank/DDBJ databases">
        <title>A Polyphasic approach of four new species of the genus Ohtaekwangia: Ohtaekwangia histidinii sp. nov., Ohtaekwangia cretensis sp. nov., Ohtaekwangia indiensis sp. nov., Ohtaekwangia reichenbachii sp. nov. from diverse environment.</title>
        <authorList>
            <person name="Octaviana S."/>
        </authorList>
    </citation>
    <scope>NUCLEOTIDE SEQUENCE [LARGE SCALE GENOMIC DNA]</scope>
    <source>
        <strain evidence="9 10">PWU37</strain>
    </source>
</reference>
<dbReference type="Proteomes" id="UP001319180">
    <property type="component" value="Unassembled WGS sequence"/>
</dbReference>
<feature type="chain" id="PRO_5042876825" evidence="6">
    <location>
        <begin position="25"/>
        <end position="502"/>
    </location>
</feature>
<keyword evidence="5" id="KW-0998">Cell outer membrane</keyword>
<dbReference type="Gene3D" id="1.25.40.390">
    <property type="match status" value="1"/>
</dbReference>
<dbReference type="InterPro" id="IPR033985">
    <property type="entry name" value="SusD-like_N"/>
</dbReference>
<keyword evidence="4" id="KW-0472">Membrane</keyword>
<evidence type="ECO:0000259" key="7">
    <source>
        <dbReference type="Pfam" id="PF07980"/>
    </source>
</evidence>
<evidence type="ECO:0000256" key="1">
    <source>
        <dbReference type="ARBA" id="ARBA00004442"/>
    </source>
</evidence>
<organism evidence="9 10">
    <name type="scientific">Dawidia soli</name>
    <dbReference type="NCBI Taxonomy" id="2782352"/>
    <lineage>
        <taxon>Bacteria</taxon>
        <taxon>Pseudomonadati</taxon>
        <taxon>Bacteroidota</taxon>
        <taxon>Cytophagia</taxon>
        <taxon>Cytophagales</taxon>
        <taxon>Chryseotaleaceae</taxon>
        <taxon>Dawidia</taxon>
    </lineage>
</organism>
<dbReference type="EMBL" id="JAHESC010000071">
    <property type="protein sequence ID" value="MBT1690561.1"/>
    <property type="molecule type" value="Genomic_DNA"/>
</dbReference>
<feature type="domain" description="RagB/SusD" evidence="7">
    <location>
        <begin position="342"/>
        <end position="502"/>
    </location>
</feature>
<dbReference type="GO" id="GO:0009279">
    <property type="term" value="C:cell outer membrane"/>
    <property type="evidence" value="ECO:0007669"/>
    <property type="project" value="UniProtKB-SubCell"/>
</dbReference>
<dbReference type="AlphaFoldDB" id="A0AAP2GKK8"/>
<keyword evidence="3 6" id="KW-0732">Signal</keyword>
<evidence type="ECO:0000256" key="5">
    <source>
        <dbReference type="ARBA" id="ARBA00023237"/>
    </source>
</evidence>
<feature type="domain" description="SusD-like N-terminal" evidence="8">
    <location>
        <begin position="22"/>
        <end position="209"/>
    </location>
</feature>
<evidence type="ECO:0000313" key="10">
    <source>
        <dbReference type="Proteomes" id="UP001319180"/>
    </source>
</evidence>
<dbReference type="Pfam" id="PF14322">
    <property type="entry name" value="SusD-like_3"/>
    <property type="match status" value="1"/>
</dbReference>
<accession>A0AAP2GKK8</accession>
<evidence type="ECO:0000256" key="4">
    <source>
        <dbReference type="ARBA" id="ARBA00023136"/>
    </source>
</evidence>
<name>A0AAP2GKK8_9BACT</name>
<evidence type="ECO:0000313" key="9">
    <source>
        <dbReference type="EMBL" id="MBT1690561.1"/>
    </source>
</evidence>
<gene>
    <name evidence="9" type="ORF">KK078_28610</name>
</gene>
<evidence type="ECO:0000256" key="2">
    <source>
        <dbReference type="ARBA" id="ARBA00006275"/>
    </source>
</evidence>
<feature type="signal peptide" evidence="6">
    <location>
        <begin position="1"/>
        <end position="24"/>
    </location>
</feature>
<comment type="caution">
    <text evidence="9">The sequence shown here is derived from an EMBL/GenBank/DDBJ whole genome shotgun (WGS) entry which is preliminary data.</text>
</comment>
<evidence type="ECO:0000256" key="3">
    <source>
        <dbReference type="ARBA" id="ARBA00022729"/>
    </source>
</evidence>
<dbReference type="InterPro" id="IPR012944">
    <property type="entry name" value="SusD_RagB_dom"/>
</dbReference>
<keyword evidence="10" id="KW-1185">Reference proteome</keyword>
<comment type="subcellular location">
    <subcellularLocation>
        <location evidence="1">Cell outer membrane</location>
    </subcellularLocation>
</comment>
<dbReference type="SUPFAM" id="SSF48452">
    <property type="entry name" value="TPR-like"/>
    <property type="match status" value="1"/>
</dbReference>
<proteinExistence type="inferred from homology"/>
<dbReference type="RefSeq" id="WP_254094084.1">
    <property type="nucleotide sequence ID" value="NZ_JAHESC010000071.1"/>
</dbReference>
<dbReference type="Pfam" id="PF07980">
    <property type="entry name" value="SusD_RagB"/>
    <property type="match status" value="1"/>
</dbReference>
<dbReference type="InterPro" id="IPR011990">
    <property type="entry name" value="TPR-like_helical_dom_sf"/>
</dbReference>
<evidence type="ECO:0000259" key="8">
    <source>
        <dbReference type="Pfam" id="PF14322"/>
    </source>
</evidence>
<dbReference type="PROSITE" id="PS51257">
    <property type="entry name" value="PROKAR_LIPOPROTEIN"/>
    <property type="match status" value="1"/>
</dbReference>
<sequence>MKKMTTRYIALFAVVMLASCSDFLTEKPKVQLVEEDLFSDDKKIVFAVDGLLTQWRNTRQDRGALILELGTDEAQQGGQQVRENSTQAALDRYDAALDAPNSTIADLWNKRWSIIATAAKIYTYASTNELKAYGAFLRGTLTYECAMFWGEVPLISVENNRLGRQPLADVYASIISDLAFAGQYLPEHQDDLKRPTRYAALALLGKVYMSIPDGGGTRDYAKAIEYFDQVIPHYQLVTDYGRIFDAEQNQNLTESIYSFQFRNQQPDNSMVQHHAGSRAVANLDGNVYFGGYDLAVPTEYYYSDVADGGIWEDGDTRKLASIRYDLTLPDGRVPELTWTGQQDELGPHTRKFEDIRTNGKVNFWNGGSIMPYLRLSDILLSKAECLNELEQTGAAVDLVNTTVRTRAFGGSLTAEQTWSASMSQDDFRENILDERMRELAFEGWRRIDLIRTKQLVPLVKARNIWAGGPDGRIDEHHLRYPIPDTEIKLNEFIDVDDQNSGY</sequence>